<reference evidence="2" key="1">
    <citation type="submission" date="2016-03" db="EMBL/GenBank/DDBJ databases">
        <title>Mechanisms controlling the formation of the plant cell surface in tip-growing cells are functionally conserved among land plants.</title>
        <authorList>
            <person name="Honkanen S."/>
            <person name="Jones V.A."/>
            <person name="Morieri G."/>
            <person name="Champion C."/>
            <person name="Hetherington A.J."/>
            <person name="Kelly S."/>
            <person name="Saint-Marcoux D."/>
            <person name="Proust H."/>
            <person name="Prescott H."/>
            <person name="Dolan L."/>
        </authorList>
    </citation>
    <scope>NUCLEOTIDE SEQUENCE [LARGE SCALE GENOMIC DNA]</scope>
    <source>
        <tissue evidence="2">Whole gametophyte</tissue>
    </source>
</reference>
<proteinExistence type="predicted"/>
<name>A0A176VXU7_MARPO</name>
<accession>A0A176VXU7</accession>
<dbReference type="AlphaFoldDB" id="A0A176VXU7"/>
<comment type="caution">
    <text evidence="2">The sequence shown here is derived from an EMBL/GenBank/DDBJ whole genome shotgun (WGS) entry which is preliminary data.</text>
</comment>
<feature type="region of interest" description="Disordered" evidence="1">
    <location>
        <begin position="1"/>
        <end position="30"/>
    </location>
</feature>
<keyword evidence="3" id="KW-1185">Reference proteome</keyword>
<dbReference type="Proteomes" id="UP000077202">
    <property type="component" value="Unassembled WGS sequence"/>
</dbReference>
<protein>
    <submittedName>
        <fullName evidence="2">Uncharacterized protein</fullName>
    </submittedName>
</protein>
<sequence>MQSVKDKEDEDEAAAAMQFAHEETDAMQSVQEDCDAWSVEAEAGGMQALEKGADQEIKCDEEGAPSKQPWVECGEKVVADEVEDEEHISIKCGEEVVDVPEPKIHLIDNLEFREYFAALESCPVTKLEIILESKSKGPHLVLRIRSQRAEEIEVTIFGTAGLSIHVSVDGSTLWDLDKLSYWLRSSGEEIPLEVAVFDAMEVRGFLDLVRDRHMWAARVQLQLRRQDSVITIGDYVSSTAHGLWPGGIMYKSGYIDDKYPLALAF</sequence>
<evidence type="ECO:0000313" key="3">
    <source>
        <dbReference type="Proteomes" id="UP000077202"/>
    </source>
</evidence>
<dbReference type="EMBL" id="LVLJ01002299">
    <property type="protein sequence ID" value="OAE25629.1"/>
    <property type="molecule type" value="Genomic_DNA"/>
</dbReference>
<gene>
    <name evidence="2" type="ORF">AXG93_2506s1090</name>
</gene>
<evidence type="ECO:0000313" key="2">
    <source>
        <dbReference type="EMBL" id="OAE25629.1"/>
    </source>
</evidence>
<organism evidence="2 3">
    <name type="scientific">Marchantia polymorpha subsp. ruderalis</name>
    <dbReference type="NCBI Taxonomy" id="1480154"/>
    <lineage>
        <taxon>Eukaryota</taxon>
        <taxon>Viridiplantae</taxon>
        <taxon>Streptophyta</taxon>
        <taxon>Embryophyta</taxon>
        <taxon>Marchantiophyta</taxon>
        <taxon>Marchantiopsida</taxon>
        <taxon>Marchantiidae</taxon>
        <taxon>Marchantiales</taxon>
        <taxon>Marchantiaceae</taxon>
        <taxon>Marchantia</taxon>
    </lineage>
</organism>
<evidence type="ECO:0000256" key="1">
    <source>
        <dbReference type="SAM" id="MobiDB-lite"/>
    </source>
</evidence>